<evidence type="ECO:0000259" key="14">
    <source>
        <dbReference type="Pfam" id="PF01618"/>
    </source>
</evidence>
<evidence type="ECO:0000313" key="16">
    <source>
        <dbReference type="Proteomes" id="UP001525968"/>
    </source>
</evidence>
<evidence type="ECO:0000256" key="13">
    <source>
        <dbReference type="SAM" id="Phobius"/>
    </source>
</evidence>
<dbReference type="RefSeq" id="WP_261502140.1">
    <property type="nucleotide sequence ID" value="NZ_JAODYH010000013.1"/>
</dbReference>
<keyword evidence="8 12" id="KW-0653">Protein transport</keyword>
<dbReference type="EMBL" id="JAODYH010000013">
    <property type="protein sequence ID" value="MCT9812892.1"/>
    <property type="molecule type" value="Genomic_DNA"/>
</dbReference>
<feature type="transmembrane region" description="Helical" evidence="13">
    <location>
        <begin position="176"/>
        <end position="197"/>
    </location>
</feature>
<keyword evidence="6" id="KW-0997">Cell inner membrane</keyword>
<comment type="function">
    <text evidence="11">Involved in the TonB-dependent energy-dependent transport of various receptor-bound substrates. Protects ExbD from proteolytic degradation and functionally stabilizes TonB.</text>
</comment>
<dbReference type="InterPro" id="IPR002898">
    <property type="entry name" value="MotA_ExbB_proton_chnl"/>
</dbReference>
<name>A0ABT2PR01_9BURK</name>
<evidence type="ECO:0000256" key="9">
    <source>
        <dbReference type="ARBA" id="ARBA00022989"/>
    </source>
</evidence>
<feature type="domain" description="MotA/TolQ/ExbB proton channel" evidence="14">
    <location>
        <begin position="100"/>
        <end position="209"/>
    </location>
</feature>
<evidence type="ECO:0000313" key="15">
    <source>
        <dbReference type="EMBL" id="MCT9812892.1"/>
    </source>
</evidence>
<comment type="caution">
    <text evidence="15">The sequence shown here is derived from an EMBL/GenBank/DDBJ whole genome shotgun (WGS) entry which is preliminary data.</text>
</comment>
<evidence type="ECO:0000256" key="12">
    <source>
        <dbReference type="RuleBase" id="RU004057"/>
    </source>
</evidence>
<evidence type="ECO:0000256" key="4">
    <source>
        <dbReference type="ARBA" id="ARBA00022448"/>
    </source>
</evidence>
<evidence type="ECO:0000256" key="5">
    <source>
        <dbReference type="ARBA" id="ARBA00022475"/>
    </source>
</evidence>
<evidence type="ECO:0000256" key="6">
    <source>
        <dbReference type="ARBA" id="ARBA00022519"/>
    </source>
</evidence>
<comment type="similarity">
    <text evidence="12">Belongs to the exbB/tolQ family.</text>
</comment>
<dbReference type="Proteomes" id="UP001525968">
    <property type="component" value="Unassembled WGS sequence"/>
</dbReference>
<accession>A0ABT2PR01</accession>
<keyword evidence="7 13" id="KW-0812">Transmembrane</keyword>
<dbReference type="PANTHER" id="PTHR30625">
    <property type="entry name" value="PROTEIN TOLQ"/>
    <property type="match status" value="1"/>
</dbReference>
<feature type="transmembrane region" description="Helical" evidence="13">
    <location>
        <begin position="12"/>
        <end position="34"/>
    </location>
</feature>
<keyword evidence="9 13" id="KW-1133">Transmembrane helix</keyword>
<dbReference type="Pfam" id="PF01618">
    <property type="entry name" value="MotA_ExbB"/>
    <property type="match status" value="1"/>
</dbReference>
<evidence type="ECO:0000256" key="3">
    <source>
        <dbReference type="ARBA" id="ARBA00022093"/>
    </source>
</evidence>
<gene>
    <name evidence="15" type="ORF">N0K08_19860</name>
</gene>
<proteinExistence type="inferred from homology"/>
<keyword evidence="4 12" id="KW-0813">Transport</keyword>
<dbReference type="PANTHER" id="PTHR30625:SF14">
    <property type="entry name" value="BIOPOLYMER TRANSPORT PROTEIN EXBB"/>
    <property type="match status" value="1"/>
</dbReference>
<comment type="subunit">
    <text evidence="2">The accessory proteins ExbB and ExbD seem to form a complex with TonB.</text>
</comment>
<evidence type="ECO:0000256" key="1">
    <source>
        <dbReference type="ARBA" id="ARBA00004429"/>
    </source>
</evidence>
<dbReference type="InterPro" id="IPR050790">
    <property type="entry name" value="ExbB/TolQ_transport"/>
</dbReference>
<feature type="transmembrane region" description="Helical" evidence="13">
    <location>
        <begin position="130"/>
        <end position="151"/>
    </location>
</feature>
<protein>
    <recommendedName>
        <fullName evidence="3">Biopolymer transport protein ExbB</fullName>
    </recommendedName>
</protein>
<comment type="subcellular location">
    <subcellularLocation>
        <location evidence="1">Cell inner membrane</location>
        <topology evidence="1">Multi-pass membrane protein</topology>
    </subcellularLocation>
    <subcellularLocation>
        <location evidence="12">Membrane</location>
        <topology evidence="12">Multi-pass membrane protein</topology>
    </subcellularLocation>
</comment>
<keyword evidence="10 13" id="KW-0472">Membrane</keyword>
<evidence type="ECO:0000256" key="2">
    <source>
        <dbReference type="ARBA" id="ARBA00011471"/>
    </source>
</evidence>
<organism evidence="15 16">
    <name type="scientific">Acidovorax bellezanensis</name>
    <dbReference type="NCBI Taxonomy" id="2976702"/>
    <lineage>
        <taxon>Bacteria</taxon>
        <taxon>Pseudomonadati</taxon>
        <taxon>Pseudomonadota</taxon>
        <taxon>Betaproteobacteria</taxon>
        <taxon>Burkholderiales</taxon>
        <taxon>Comamonadaceae</taxon>
        <taxon>Acidovorax</taxon>
    </lineage>
</organism>
<keyword evidence="16" id="KW-1185">Reference proteome</keyword>
<reference evidence="15 16" key="1">
    <citation type="submission" date="2022-09" db="EMBL/GenBank/DDBJ databases">
        <title>Draft genome of isolate Be4.</title>
        <authorList>
            <person name="Sanchez-Castro I."/>
            <person name="Martinez-Rodriguez P."/>
            <person name="Descostes M."/>
            <person name="Merroun M."/>
        </authorList>
    </citation>
    <scope>NUCLEOTIDE SEQUENCE [LARGE SCALE GENOMIC DNA]</scope>
    <source>
        <strain evidence="15 16">Be4</strain>
    </source>
</reference>
<evidence type="ECO:0000256" key="8">
    <source>
        <dbReference type="ARBA" id="ARBA00022927"/>
    </source>
</evidence>
<evidence type="ECO:0000256" key="10">
    <source>
        <dbReference type="ARBA" id="ARBA00023136"/>
    </source>
</evidence>
<sequence>MDRWLWLQQGDLVTQATALLLLALSVVSWVVMAYKTWLLARTQRQVPLCLAAFWQATDVATARSRVEALDACGLVLPMVQALEAHRASSKTASGGSSAPLAQQGAASARLTRGLREALQAASEPLQWGQVLLATVATIAPFVGLLGTVWGIHHALSMLAGSQNIGIDQLAAPVGEALVMTAAGLAVAIPAVLGYNLLGRSASRIEADLEGFAHDVQAVFGAATEPAAAPRA</sequence>
<keyword evidence="5" id="KW-1003">Cell membrane</keyword>
<evidence type="ECO:0000256" key="7">
    <source>
        <dbReference type="ARBA" id="ARBA00022692"/>
    </source>
</evidence>
<evidence type="ECO:0000256" key="11">
    <source>
        <dbReference type="ARBA" id="ARBA00024816"/>
    </source>
</evidence>